<evidence type="ECO:0000256" key="6">
    <source>
        <dbReference type="PROSITE-ProRule" id="PRU00169"/>
    </source>
</evidence>
<evidence type="ECO:0000313" key="10">
    <source>
        <dbReference type="Proteomes" id="UP000236584"/>
    </source>
</evidence>
<dbReference type="InterPro" id="IPR011006">
    <property type="entry name" value="CheY-like_superfamily"/>
</dbReference>
<name>A0A2I8VI47_9EURY</name>
<evidence type="ECO:0000256" key="5">
    <source>
        <dbReference type="ARBA" id="ARBA00023163"/>
    </source>
</evidence>
<evidence type="ECO:0000256" key="7">
    <source>
        <dbReference type="SAM" id="Coils"/>
    </source>
</evidence>
<feature type="coiled-coil region" evidence="7">
    <location>
        <begin position="140"/>
        <end position="174"/>
    </location>
</feature>
<evidence type="ECO:0000256" key="1">
    <source>
        <dbReference type="ARBA" id="ARBA00022553"/>
    </source>
</evidence>
<dbReference type="GO" id="GO:0005829">
    <property type="term" value="C:cytosol"/>
    <property type="evidence" value="ECO:0007669"/>
    <property type="project" value="TreeGrafter"/>
</dbReference>
<dbReference type="OrthoDB" id="86314at2157"/>
<dbReference type="SUPFAM" id="SSF52172">
    <property type="entry name" value="CheY-like"/>
    <property type="match status" value="1"/>
</dbReference>
<dbReference type="InterPro" id="IPR039420">
    <property type="entry name" value="WalR-like"/>
</dbReference>
<feature type="modified residue" description="4-aspartylphosphate" evidence="6">
    <location>
        <position position="58"/>
    </location>
</feature>
<evidence type="ECO:0000259" key="8">
    <source>
        <dbReference type="PROSITE" id="PS50110"/>
    </source>
</evidence>
<dbReference type="GO" id="GO:0006355">
    <property type="term" value="P:regulation of DNA-templated transcription"/>
    <property type="evidence" value="ECO:0007669"/>
    <property type="project" value="TreeGrafter"/>
</dbReference>
<dbReference type="Pfam" id="PF08663">
    <property type="entry name" value="HalX"/>
    <property type="match status" value="1"/>
</dbReference>
<sequence>MAGTDSEGRPVVLVADDEAELAELYAHWLADDYDVRVATGGEEALEQATEAVDVALLDRRMPMMTGDEVLAALRERGLNCRVAMITAVEPDVDIVDMPFDDYLVKPVTREELHSVVTVLLSRAEFDSRTQEFFALASKKATLESAQKDDASEEYERLTERMEELRGELDETLTEYSSDDFAAAFRELPSEDTLKPPESTE</sequence>
<dbReference type="GO" id="GO:0032993">
    <property type="term" value="C:protein-DNA complex"/>
    <property type="evidence" value="ECO:0007669"/>
    <property type="project" value="TreeGrafter"/>
</dbReference>
<feature type="domain" description="Response regulatory" evidence="8">
    <location>
        <begin position="11"/>
        <end position="120"/>
    </location>
</feature>
<keyword evidence="3" id="KW-0805">Transcription regulation</keyword>
<evidence type="ECO:0000256" key="4">
    <source>
        <dbReference type="ARBA" id="ARBA00023125"/>
    </source>
</evidence>
<keyword evidence="1 6" id="KW-0597">Phosphoprotein</keyword>
<evidence type="ECO:0000313" key="9">
    <source>
        <dbReference type="EMBL" id="AUV81585.1"/>
    </source>
</evidence>
<evidence type="ECO:0000256" key="3">
    <source>
        <dbReference type="ARBA" id="ARBA00023015"/>
    </source>
</evidence>
<dbReference type="Gene3D" id="3.40.50.2300">
    <property type="match status" value="1"/>
</dbReference>
<dbReference type="RefSeq" id="WP_103425273.1">
    <property type="nucleotide sequence ID" value="NZ_CP026309.1"/>
</dbReference>
<dbReference type="SMART" id="SM00448">
    <property type="entry name" value="REC"/>
    <property type="match status" value="1"/>
</dbReference>
<dbReference type="GO" id="GO:0000156">
    <property type="term" value="F:phosphorelay response regulator activity"/>
    <property type="evidence" value="ECO:0007669"/>
    <property type="project" value="TreeGrafter"/>
</dbReference>
<dbReference type="GeneID" id="35592003"/>
<keyword evidence="7" id="KW-0175">Coiled coil</keyword>
<dbReference type="EMBL" id="CP026309">
    <property type="protein sequence ID" value="AUV81585.1"/>
    <property type="molecule type" value="Genomic_DNA"/>
</dbReference>
<reference evidence="9 10" key="1">
    <citation type="submission" date="2018-01" db="EMBL/GenBank/DDBJ databases">
        <title>Complete genome sequence of Salinigranum rubrum GX10T, an extremely halophilic archaeon isolated from a marine solar saltern.</title>
        <authorList>
            <person name="Han S."/>
        </authorList>
    </citation>
    <scope>NUCLEOTIDE SEQUENCE [LARGE SCALE GENOMIC DNA]</scope>
    <source>
        <strain evidence="9 10">GX10</strain>
    </source>
</reference>
<dbReference type="InterPro" id="IPR001789">
    <property type="entry name" value="Sig_transdc_resp-reg_receiver"/>
</dbReference>
<dbReference type="KEGG" id="srub:C2R22_07895"/>
<keyword evidence="10" id="KW-1185">Reference proteome</keyword>
<keyword evidence="2" id="KW-0902">Two-component regulatory system</keyword>
<gene>
    <name evidence="9" type="ORF">C2R22_07895</name>
</gene>
<evidence type="ECO:0000256" key="2">
    <source>
        <dbReference type="ARBA" id="ARBA00023012"/>
    </source>
</evidence>
<accession>A0A2I8VI47</accession>
<proteinExistence type="predicted"/>
<dbReference type="Proteomes" id="UP000236584">
    <property type="component" value="Chromosome"/>
</dbReference>
<keyword evidence="5" id="KW-0804">Transcription</keyword>
<protein>
    <submittedName>
        <fullName evidence="9">DNA-binding protein</fullName>
    </submittedName>
</protein>
<dbReference type="PANTHER" id="PTHR48111">
    <property type="entry name" value="REGULATOR OF RPOS"/>
    <property type="match status" value="1"/>
</dbReference>
<dbReference type="InterPro" id="IPR013971">
    <property type="entry name" value="HalX_domain"/>
</dbReference>
<dbReference type="GO" id="GO:0000976">
    <property type="term" value="F:transcription cis-regulatory region binding"/>
    <property type="evidence" value="ECO:0007669"/>
    <property type="project" value="TreeGrafter"/>
</dbReference>
<organism evidence="9 10">
    <name type="scientific">Salinigranum rubrum</name>
    <dbReference type="NCBI Taxonomy" id="755307"/>
    <lineage>
        <taxon>Archaea</taxon>
        <taxon>Methanobacteriati</taxon>
        <taxon>Methanobacteriota</taxon>
        <taxon>Stenosarchaea group</taxon>
        <taxon>Halobacteria</taxon>
        <taxon>Halobacteriales</taxon>
        <taxon>Haloferacaceae</taxon>
        <taxon>Salinigranum</taxon>
    </lineage>
</organism>
<dbReference type="Pfam" id="PF00072">
    <property type="entry name" value="Response_reg"/>
    <property type="match status" value="1"/>
</dbReference>
<dbReference type="PANTHER" id="PTHR48111:SF1">
    <property type="entry name" value="TWO-COMPONENT RESPONSE REGULATOR ORR33"/>
    <property type="match status" value="1"/>
</dbReference>
<dbReference type="AlphaFoldDB" id="A0A2I8VI47"/>
<dbReference type="PROSITE" id="PS50110">
    <property type="entry name" value="RESPONSE_REGULATORY"/>
    <property type="match status" value="1"/>
</dbReference>
<keyword evidence="4 9" id="KW-0238">DNA-binding</keyword>